<evidence type="ECO:0000313" key="3">
    <source>
        <dbReference type="EMBL" id="MBH0230683.1"/>
    </source>
</evidence>
<dbReference type="Pfam" id="PF04892">
    <property type="entry name" value="VanZ"/>
    <property type="match status" value="1"/>
</dbReference>
<accession>A0A931MV59</accession>
<feature type="transmembrane region" description="Helical" evidence="1">
    <location>
        <begin position="5"/>
        <end position="26"/>
    </location>
</feature>
<organism evidence="3 4">
    <name type="scientific">Halobacillus yeomjeoni</name>
    <dbReference type="NCBI Taxonomy" id="311194"/>
    <lineage>
        <taxon>Bacteria</taxon>
        <taxon>Bacillati</taxon>
        <taxon>Bacillota</taxon>
        <taxon>Bacilli</taxon>
        <taxon>Bacillales</taxon>
        <taxon>Bacillaceae</taxon>
        <taxon>Halobacillus</taxon>
    </lineage>
</organism>
<dbReference type="AlphaFoldDB" id="A0A931MV59"/>
<dbReference type="InterPro" id="IPR016747">
    <property type="entry name" value="Phosphotransbutyrylase"/>
</dbReference>
<keyword evidence="4" id="KW-1185">Reference proteome</keyword>
<name>A0A931MV59_9BACI</name>
<dbReference type="PIRSF" id="PIRSF019083">
    <property type="entry name" value="UCP019083_VanZ"/>
    <property type="match status" value="1"/>
</dbReference>
<dbReference type="Proteomes" id="UP000614490">
    <property type="component" value="Unassembled WGS sequence"/>
</dbReference>
<proteinExistence type="predicted"/>
<sequence>MVKKILYLSLPILIMLVIFSFSHQPYQEQDIKPSMNEYLPLEYIEPLVEPIDITYMNKPVNVETHGVDGVVEFLIRKTAHFGIFFALMAATVLALHKVFEFKFSKVLLLSLVITVGYAALDEFHQSFTPNRTPYVGDVVLDSMGAVTAGFMIYTVFFWKRRK</sequence>
<dbReference type="NCBIfam" id="NF037970">
    <property type="entry name" value="vanZ_1"/>
    <property type="match status" value="1"/>
</dbReference>
<evidence type="ECO:0000259" key="2">
    <source>
        <dbReference type="Pfam" id="PF04892"/>
    </source>
</evidence>
<evidence type="ECO:0000256" key="1">
    <source>
        <dbReference type="SAM" id="Phobius"/>
    </source>
</evidence>
<comment type="caution">
    <text evidence="3">The sequence shown here is derived from an EMBL/GenBank/DDBJ whole genome shotgun (WGS) entry which is preliminary data.</text>
</comment>
<keyword evidence="1" id="KW-1133">Transmembrane helix</keyword>
<dbReference type="InterPro" id="IPR006976">
    <property type="entry name" value="VanZ-like"/>
</dbReference>
<keyword evidence="1" id="KW-0812">Transmembrane</keyword>
<feature type="transmembrane region" description="Helical" evidence="1">
    <location>
        <begin position="103"/>
        <end position="120"/>
    </location>
</feature>
<dbReference type="EMBL" id="JADZSC010000002">
    <property type="protein sequence ID" value="MBH0230683.1"/>
    <property type="molecule type" value="Genomic_DNA"/>
</dbReference>
<evidence type="ECO:0000313" key="4">
    <source>
        <dbReference type="Proteomes" id="UP000614490"/>
    </source>
</evidence>
<feature type="transmembrane region" description="Helical" evidence="1">
    <location>
        <begin position="78"/>
        <end position="96"/>
    </location>
</feature>
<protein>
    <submittedName>
        <fullName evidence="3">VanZ family protein</fullName>
    </submittedName>
</protein>
<feature type="transmembrane region" description="Helical" evidence="1">
    <location>
        <begin position="140"/>
        <end position="158"/>
    </location>
</feature>
<feature type="domain" description="VanZ-like" evidence="2">
    <location>
        <begin position="11"/>
        <end position="156"/>
    </location>
</feature>
<dbReference type="RefSeq" id="WP_197317301.1">
    <property type="nucleotide sequence ID" value="NZ_JADZSC010000002.1"/>
</dbReference>
<gene>
    <name evidence="3" type="ORF">H0267_10695</name>
</gene>
<reference evidence="3 4" key="1">
    <citation type="journal article" date="2005" name="Int. J. Syst. Evol. Microbiol.">
        <title>Halobacillus yeomjeoni sp. nov., isolated from a marine solar saltern in Korea.</title>
        <authorList>
            <person name="Yoon J.H."/>
            <person name="Kang S.J."/>
            <person name="Lee C.H."/>
            <person name="Oh H.W."/>
            <person name="Oh T.K."/>
        </authorList>
    </citation>
    <scope>NUCLEOTIDE SEQUENCE [LARGE SCALE GENOMIC DNA]</scope>
    <source>
        <strain evidence="3 4">KCTC 3957</strain>
    </source>
</reference>
<keyword evidence="1" id="KW-0472">Membrane</keyword>